<organism evidence="2 3">
    <name type="scientific">Mycena maculata</name>
    <dbReference type="NCBI Taxonomy" id="230809"/>
    <lineage>
        <taxon>Eukaryota</taxon>
        <taxon>Fungi</taxon>
        <taxon>Dikarya</taxon>
        <taxon>Basidiomycota</taxon>
        <taxon>Agaricomycotina</taxon>
        <taxon>Agaricomycetes</taxon>
        <taxon>Agaricomycetidae</taxon>
        <taxon>Agaricales</taxon>
        <taxon>Marasmiineae</taxon>
        <taxon>Mycenaceae</taxon>
        <taxon>Mycena</taxon>
    </lineage>
</organism>
<feature type="region of interest" description="Disordered" evidence="1">
    <location>
        <begin position="1"/>
        <end position="76"/>
    </location>
</feature>
<evidence type="ECO:0000256" key="1">
    <source>
        <dbReference type="SAM" id="MobiDB-lite"/>
    </source>
</evidence>
<feature type="compositionally biased region" description="Basic and acidic residues" evidence="1">
    <location>
        <begin position="1"/>
        <end position="12"/>
    </location>
</feature>
<protein>
    <submittedName>
        <fullName evidence="2">Uncharacterized protein</fullName>
    </submittedName>
</protein>
<feature type="compositionally biased region" description="Polar residues" evidence="1">
    <location>
        <begin position="35"/>
        <end position="44"/>
    </location>
</feature>
<keyword evidence="3" id="KW-1185">Reference proteome</keyword>
<accession>A0AAD7JX57</accession>
<reference evidence="2" key="1">
    <citation type="submission" date="2023-03" db="EMBL/GenBank/DDBJ databases">
        <title>Massive genome expansion in bonnet fungi (Mycena s.s.) driven by repeated elements and novel gene families across ecological guilds.</title>
        <authorList>
            <consortium name="Lawrence Berkeley National Laboratory"/>
            <person name="Harder C.B."/>
            <person name="Miyauchi S."/>
            <person name="Viragh M."/>
            <person name="Kuo A."/>
            <person name="Thoen E."/>
            <person name="Andreopoulos B."/>
            <person name="Lu D."/>
            <person name="Skrede I."/>
            <person name="Drula E."/>
            <person name="Henrissat B."/>
            <person name="Morin E."/>
            <person name="Kohler A."/>
            <person name="Barry K."/>
            <person name="LaButti K."/>
            <person name="Morin E."/>
            <person name="Salamov A."/>
            <person name="Lipzen A."/>
            <person name="Mereny Z."/>
            <person name="Hegedus B."/>
            <person name="Baldrian P."/>
            <person name="Stursova M."/>
            <person name="Weitz H."/>
            <person name="Taylor A."/>
            <person name="Grigoriev I.V."/>
            <person name="Nagy L.G."/>
            <person name="Martin F."/>
            <person name="Kauserud H."/>
        </authorList>
    </citation>
    <scope>NUCLEOTIDE SEQUENCE</scope>
    <source>
        <strain evidence="2">CBHHK188m</strain>
    </source>
</reference>
<evidence type="ECO:0000313" key="3">
    <source>
        <dbReference type="Proteomes" id="UP001215280"/>
    </source>
</evidence>
<dbReference type="Proteomes" id="UP001215280">
    <property type="component" value="Unassembled WGS sequence"/>
</dbReference>
<dbReference type="AlphaFoldDB" id="A0AAD7JX57"/>
<evidence type="ECO:0000313" key="2">
    <source>
        <dbReference type="EMBL" id="KAJ7773567.1"/>
    </source>
</evidence>
<proteinExistence type="predicted"/>
<feature type="compositionally biased region" description="Polar residues" evidence="1">
    <location>
        <begin position="52"/>
        <end position="62"/>
    </location>
</feature>
<sequence>MHATEKAEQSRGEEEELLAAKEAVAVAQAHLKQIQAETNSNSSGRVRPPRPQKNQSTKSNDCGATRDPHRESSTATDLISWCPKHDQSRLTHLPAAVVLLAPRHGPTAPRYLARPTPRQVVTLLPCLVDRRPVLQARRVIAKPTHEPPRHRCRGSDSAGLCDSECV</sequence>
<name>A0AAD7JX57_9AGAR</name>
<dbReference type="EMBL" id="JARJLG010000017">
    <property type="protein sequence ID" value="KAJ7773567.1"/>
    <property type="molecule type" value="Genomic_DNA"/>
</dbReference>
<gene>
    <name evidence="2" type="ORF">DFH07DRAFT_952614</name>
</gene>
<comment type="caution">
    <text evidence="2">The sequence shown here is derived from an EMBL/GenBank/DDBJ whole genome shotgun (WGS) entry which is preliminary data.</text>
</comment>